<accession>A0A2Z2KAP1</accession>
<proteinExistence type="predicted"/>
<name>A0A2Z2KAP1_9BACL</name>
<organism evidence="1 2">
    <name type="scientific">Paenibacillus donghaensis</name>
    <dbReference type="NCBI Taxonomy" id="414771"/>
    <lineage>
        <taxon>Bacteria</taxon>
        <taxon>Bacillati</taxon>
        <taxon>Bacillota</taxon>
        <taxon>Bacilli</taxon>
        <taxon>Bacillales</taxon>
        <taxon>Paenibacillaceae</taxon>
        <taxon>Paenibacillus</taxon>
    </lineage>
</organism>
<dbReference type="RefSeq" id="WP_087916692.1">
    <property type="nucleotide sequence ID" value="NZ_CP021780.1"/>
</dbReference>
<dbReference type="KEGG" id="pdh:B9T62_18995"/>
<evidence type="ECO:0000313" key="1">
    <source>
        <dbReference type="EMBL" id="ASA22694.1"/>
    </source>
</evidence>
<evidence type="ECO:0000313" key="2">
    <source>
        <dbReference type="Proteomes" id="UP000249890"/>
    </source>
</evidence>
<dbReference type="AlphaFoldDB" id="A0A2Z2KAP1"/>
<protein>
    <submittedName>
        <fullName evidence="1">Uncharacterized protein</fullName>
    </submittedName>
</protein>
<keyword evidence="2" id="KW-1185">Reference proteome</keyword>
<gene>
    <name evidence="1" type="ORF">B9T62_18995</name>
</gene>
<reference evidence="1 2" key="1">
    <citation type="submission" date="2017-06" db="EMBL/GenBank/DDBJ databases">
        <title>Complete genome sequence of Paenibacillus donghaensis KCTC 13049T isolated from East Sea sediment, South Korea.</title>
        <authorList>
            <person name="Jung B.K."/>
            <person name="Hong S.-J."/>
            <person name="Shin J.-H."/>
        </authorList>
    </citation>
    <scope>NUCLEOTIDE SEQUENCE [LARGE SCALE GENOMIC DNA]</scope>
    <source>
        <strain evidence="1 2">KCTC 13049</strain>
    </source>
</reference>
<sequence length="254" mass="28975">MTIDKELVKRVKEVSSKVGGYLTTELYDKNRGDIPAWKTLKNKLNITFPEFLKLCGVLNKEEYLINVNKIKAVSNLKILALEYGEVSKVLYESSTPSLLPSYDYICKHYGWSEIVCVADVKMANAQYATNDNAILELKQTIKKLGYIPTSKEYDIMNLKPSQKVLRGMGLSWVDSMRKAGYRPYGKAVAVKDKICVEKNCFRQFTPEEGTDIFCLSCFKAARQKIINDNKITDKDVLADIYTSTSQNYILKYFC</sequence>
<dbReference type="EMBL" id="CP021780">
    <property type="protein sequence ID" value="ASA22694.1"/>
    <property type="molecule type" value="Genomic_DNA"/>
</dbReference>
<dbReference type="Proteomes" id="UP000249890">
    <property type="component" value="Chromosome"/>
</dbReference>
<dbReference type="OrthoDB" id="2596976at2"/>